<keyword evidence="3" id="KW-1185">Reference proteome</keyword>
<dbReference type="InterPro" id="IPR010330">
    <property type="entry name" value="CoiA_nuc"/>
</dbReference>
<accession>A0ABW9B4N3</accession>
<sequence>MPLRAIHGDADLLAFNYDMVGWISLKAAYKDMAIAMPCCGQAAVPKISKLGNFFFAHAVRGDCSSAPESQEHIFLKSLIAKAAKRAGWTVTTEWPGTTPNGERWVADVFCQKGAIKVAIEVQLSYQTTEELERRNLNYRESGVRVAWIVSGEKFKDAYLCPCNEIPLFRLKQFHAGEEPLVREFHVLLSEFTVGILRKRLKWKKRRGNMTFTISKISAGNARAG</sequence>
<dbReference type="EMBL" id="JAQQEZ010000056">
    <property type="protein sequence ID" value="MFM0007253.1"/>
    <property type="molecule type" value="Genomic_DNA"/>
</dbReference>
<evidence type="ECO:0000313" key="2">
    <source>
        <dbReference type="EMBL" id="MFM0007253.1"/>
    </source>
</evidence>
<protein>
    <submittedName>
        <fullName evidence="2">Competence protein CoiA family protein</fullName>
    </submittedName>
</protein>
<evidence type="ECO:0000313" key="3">
    <source>
        <dbReference type="Proteomes" id="UP001629230"/>
    </source>
</evidence>
<organism evidence="2 3">
    <name type="scientific">Paraburkholderia dipogonis</name>
    <dbReference type="NCBI Taxonomy" id="1211383"/>
    <lineage>
        <taxon>Bacteria</taxon>
        <taxon>Pseudomonadati</taxon>
        <taxon>Pseudomonadota</taxon>
        <taxon>Betaproteobacteria</taxon>
        <taxon>Burkholderiales</taxon>
        <taxon>Burkholderiaceae</taxon>
        <taxon>Paraburkholderia</taxon>
    </lineage>
</organism>
<evidence type="ECO:0000259" key="1">
    <source>
        <dbReference type="Pfam" id="PF06054"/>
    </source>
</evidence>
<name>A0ABW9B4N3_9BURK</name>
<dbReference type="RefSeq" id="WP_408181830.1">
    <property type="nucleotide sequence ID" value="NZ_JAQQEZ010000056.1"/>
</dbReference>
<feature type="domain" description="Competence protein CoiA nuclease-like" evidence="1">
    <location>
        <begin position="68"/>
        <end position="157"/>
    </location>
</feature>
<proteinExistence type="predicted"/>
<dbReference type="Pfam" id="PF06054">
    <property type="entry name" value="CoiA_nuc"/>
    <property type="match status" value="1"/>
</dbReference>
<gene>
    <name evidence="2" type="ORF">PQR57_40655</name>
</gene>
<comment type="caution">
    <text evidence="2">The sequence shown here is derived from an EMBL/GenBank/DDBJ whole genome shotgun (WGS) entry which is preliminary data.</text>
</comment>
<reference evidence="2 3" key="1">
    <citation type="journal article" date="2024" name="Chem. Sci.">
        <title>Discovery of megapolipeptins by genome mining of a Burkholderiales bacteria collection.</title>
        <authorList>
            <person name="Paulo B.S."/>
            <person name="Recchia M.J.J."/>
            <person name="Lee S."/>
            <person name="Fergusson C.H."/>
            <person name="Romanowski S.B."/>
            <person name="Hernandez A."/>
            <person name="Krull N."/>
            <person name="Liu D.Y."/>
            <person name="Cavanagh H."/>
            <person name="Bos A."/>
            <person name="Gray C.A."/>
            <person name="Murphy B.T."/>
            <person name="Linington R.G."/>
            <person name="Eustaquio A.S."/>
        </authorList>
    </citation>
    <scope>NUCLEOTIDE SEQUENCE [LARGE SCALE GENOMIC DNA]</scope>
    <source>
        <strain evidence="2 3">RL17-350-BIC-A</strain>
    </source>
</reference>
<dbReference type="Proteomes" id="UP001629230">
    <property type="component" value="Unassembled WGS sequence"/>
</dbReference>